<accession>G7H5R0</accession>
<dbReference type="STRING" id="1073574.GOARA_064_01870"/>
<organism evidence="3 4">
    <name type="scientific">Gordonia araii NBRC 100433</name>
    <dbReference type="NCBI Taxonomy" id="1073574"/>
    <lineage>
        <taxon>Bacteria</taxon>
        <taxon>Bacillati</taxon>
        <taxon>Actinomycetota</taxon>
        <taxon>Actinomycetes</taxon>
        <taxon>Mycobacteriales</taxon>
        <taxon>Gordoniaceae</taxon>
        <taxon>Gordonia</taxon>
    </lineage>
</organism>
<name>G7H5R0_9ACTN</name>
<evidence type="ECO:0000313" key="4">
    <source>
        <dbReference type="Proteomes" id="UP000035088"/>
    </source>
</evidence>
<dbReference type="InterPro" id="IPR005105">
    <property type="entry name" value="GlnD_Uridyltrans_N"/>
</dbReference>
<evidence type="ECO:0000313" key="3">
    <source>
        <dbReference type="EMBL" id="GAB11185.1"/>
    </source>
</evidence>
<comment type="caution">
    <text evidence="3">The sequence shown here is derived from an EMBL/GenBank/DDBJ whole genome shotgun (WGS) entry which is preliminary data.</text>
</comment>
<dbReference type="EMBL" id="BAEE01000064">
    <property type="protein sequence ID" value="GAB11185.1"/>
    <property type="molecule type" value="Genomic_DNA"/>
</dbReference>
<evidence type="ECO:0000259" key="1">
    <source>
        <dbReference type="Pfam" id="PF03445"/>
    </source>
</evidence>
<dbReference type="Pfam" id="PF03445">
    <property type="entry name" value="DUF294"/>
    <property type="match status" value="1"/>
</dbReference>
<feature type="domain" description="Protein-PII uridylyltransferase N-terminal" evidence="1">
    <location>
        <begin position="34"/>
        <end position="158"/>
    </location>
</feature>
<dbReference type="Pfam" id="PF10335">
    <property type="entry name" value="DUF294_C"/>
    <property type="match status" value="1"/>
</dbReference>
<keyword evidence="4" id="KW-1185">Reference proteome</keyword>
<evidence type="ECO:0008006" key="5">
    <source>
        <dbReference type="Google" id="ProtNLM"/>
    </source>
</evidence>
<dbReference type="AlphaFoldDB" id="G7H5R0"/>
<feature type="domain" description="DUF294" evidence="2">
    <location>
        <begin position="198"/>
        <end position="332"/>
    </location>
</feature>
<evidence type="ECO:0000259" key="2">
    <source>
        <dbReference type="Pfam" id="PF10335"/>
    </source>
</evidence>
<protein>
    <recommendedName>
        <fullName evidence="5">DUF294 domain-containing protein</fullName>
    </recommendedName>
</protein>
<dbReference type="OrthoDB" id="9789996at2"/>
<proteinExistence type="predicted"/>
<reference evidence="3 4" key="1">
    <citation type="submission" date="2011-11" db="EMBL/GenBank/DDBJ databases">
        <title>Whole genome shotgun sequence of Gordonia araii NBRC 100433.</title>
        <authorList>
            <person name="Yoshida Y."/>
            <person name="Hosoyama A."/>
            <person name="Tsuchikane K."/>
            <person name="Katsumata H."/>
            <person name="Yamazaki S."/>
            <person name="Fujita N."/>
        </authorList>
    </citation>
    <scope>NUCLEOTIDE SEQUENCE [LARGE SCALE GENOMIC DNA]</scope>
    <source>
        <strain evidence="3 4">NBRC 100433</strain>
    </source>
</reference>
<gene>
    <name evidence="3" type="ORF">GOARA_064_01870</name>
</gene>
<dbReference type="GO" id="GO:0008773">
    <property type="term" value="F:[protein-PII] uridylyltransferase activity"/>
    <property type="evidence" value="ECO:0007669"/>
    <property type="project" value="InterPro"/>
</dbReference>
<dbReference type="InterPro" id="IPR018821">
    <property type="entry name" value="DUF294_put_nucleoTrafse_sb-bd"/>
</dbReference>
<dbReference type="Proteomes" id="UP000035088">
    <property type="component" value="Unassembled WGS sequence"/>
</dbReference>
<sequence length="339" mass="35787">MLMKRPAPGDAVAAISQADDRIGLSESIRSARDVLAMAARQADAAQAAEWWSALVVEAVAAAVRVIGAPAGVEWEWFVTGSCARGEGLPGADVETLIRFGPDADRRRDVLAAAADVHDVLERAGIAPDGNGAIGSRARCCRTDEGWREATDSWAADPATDRGVVMAGLTLDALPVTGTGESSWLAQTMLAACRRHPALAAAMAQDCSAVREVVPARLAVLTRRADTVDIKQAVVDPIVRLARLKSVLGDSGERSTQGRLTAPDGVLTDIDWPALTHALTAATGLRWALRRDRWMGGRSVGDVVALSELAPHERALLRGAGREVMGAQRVLAYVAATEIR</sequence>